<keyword evidence="4" id="KW-1185">Reference proteome</keyword>
<sequence>MGNKLTEKNLWLLSSVITDQTKLLLFCFHYAGGNASMYKDWYKYMPAQVAVCPIQLPGRSNRFKEPCYTDLSALIPALAEAIRPYLDRPFTFFGHSMGALISFELARYIRKVYNLLPIHMFVAGYHAPQLPDPGAPIFHLPDNEFLSELEKMNGTPKELLEHKELMEIMLPLFRADFKLADTYTYRQDEPLACSITAFGGSQDPEVSIKHIQAWKEQTVSSFQVHILEGDHFFIHSQQDKILSIVSGFLSDLLKN</sequence>
<dbReference type="SUPFAM" id="SSF53474">
    <property type="entry name" value="alpha/beta-Hydrolases"/>
    <property type="match status" value="1"/>
</dbReference>
<dbReference type="RefSeq" id="WP_181751855.1">
    <property type="nucleotide sequence ID" value="NZ_JACEIQ010000008.1"/>
</dbReference>
<dbReference type="Gene3D" id="3.40.50.1820">
    <property type="entry name" value="alpha/beta hydrolase"/>
    <property type="match status" value="1"/>
</dbReference>
<dbReference type="InterPro" id="IPR012223">
    <property type="entry name" value="TEII"/>
</dbReference>
<comment type="similarity">
    <text evidence="1">Belongs to the thioesterase family.</text>
</comment>
<evidence type="ECO:0000313" key="4">
    <source>
        <dbReference type="Proteomes" id="UP000535491"/>
    </source>
</evidence>
<dbReference type="AlphaFoldDB" id="A0A7W1WR95"/>
<evidence type="ECO:0000313" key="3">
    <source>
        <dbReference type="EMBL" id="MBA4494618.1"/>
    </source>
</evidence>
<dbReference type="InterPro" id="IPR001031">
    <property type="entry name" value="Thioesterase"/>
</dbReference>
<reference evidence="3 4" key="1">
    <citation type="submission" date="2020-07" db="EMBL/GenBank/DDBJ databases">
        <authorList>
            <person name="Feng H."/>
        </authorList>
    </citation>
    <scope>NUCLEOTIDE SEQUENCE [LARGE SCALE GENOMIC DNA]</scope>
    <source>
        <strain evidence="4">s-10</strain>
    </source>
</reference>
<dbReference type="PANTHER" id="PTHR11487">
    <property type="entry name" value="THIOESTERASE"/>
    <property type="match status" value="1"/>
</dbReference>
<organism evidence="3 4">
    <name type="scientific">Paenactinomyces guangxiensis</name>
    <dbReference type="NCBI Taxonomy" id="1490290"/>
    <lineage>
        <taxon>Bacteria</taxon>
        <taxon>Bacillati</taxon>
        <taxon>Bacillota</taxon>
        <taxon>Bacilli</taxon>
        <taxon>Bacillales</taxon>
        <taxon>Thermoactinomycetaceae</taxon>
        <taxon>Paenactinomyces</taxon>
    </lineage>
</organism>
<dbReference type="EMBL" id="JACEIQ010000008">
    <property type="protein sequence ID" value="MBA4494618.1"/>
    <property type="molecule type" value="Genomic_DNA"/>
</dbReference>
<dbReference type="GO" id="GO:0008610">
    <property type="term" value="P:lipid biosynthetic process"/>
    <property type="evidence" value="ECO:0007669"/>
    <property type="project" value="TreeGrafter"/>
</dbReference>
<dbReference type="InterPro" id="IPR029058">
    <property type="entry name" value="AB_hydrolase_fold"/>
</dbReference>
<dbReference type="Proteomes" id="UP000535491">
    <property type="component" value="Unassembled WGS sequence"/>
</dbReference>
<feature type="domain" description="Thioesterase" evidence="2">
    <location>
        <begin position="25"/>
        <end position="246"/>
    </location>
</feature>
<protein>
    <submittedName>
        <fullName evidence="3">Thioesterase</fullName>
    </submittedName>
</protein>
<name>A0A7W1WR95_9BACL</name>
<accession>A0A7W1WR95</accession>
<evidence type="ECO:0000259" key="2">
    <source>
        <dbReference type="Pfam" id="PF00975"/>
    </source>
</evidence>
<evidence type="ECO:0000256" key="1">
    <source>
        <dbReference type="ARBA" id="ARBA00007169"/>
    </source>
</evidence>
<dbReference type="PANTHER" id="PTHR11487:SF0">
    <property type="entry name" value="S-ACYL FATTY ACID SYNTHASE THIOESTERASE, MEDIUM CHAIN"/>
    <property type="match status" value="1"/>
</dbReference>
<dbReference type="Pfam" id="PF00975">
    <property type="entry name" value="Thioesterase"/>
    <property type="match status" value="1"/>
</dbReference>
<proteinExistence type="inferred from homology"/>
<comment type="caution">
    <text evidence="3">The sequence shown here is derived from an EMBL/GenBank/DDBJ whole genome shotgun (WGS) entry which is preliminary data.</text>
</comment>
<gene>
    <name evidence="3" type="ORF">H1191_09900</name>
</gene>